<dbReference type="InterPro" id="IPR004107">
    <property type="entry name" value="Integrase_SAM-like_N"/>
</dbReference>
<dbReference type="InterPro" id="IPR013762">
    <property type="entry name" value="Integrase-like_cat_sf"/>
</dbReference>
<name>A0ABT6R9U8_9BACT</name>
<keyword evidence="4" id="KW-0233">DNA recombination</keyword>
<reference evidence="8 9" key="1">
    <citation type="submission" date="2023-05" db="EMBL/GenBank/DDBJ databases">
        <title>Genome sequence of Pinibacter sp. MAH-24.</title>
        <authorList>
            <person name="Huq M.A."/>
        </authorList>
    </citation>
    <scope>NUCLEOTIDE SEQUENCE [LARGE SCALE GENOMIC DNA]</scope>
    <source>
        <strain evidence="8 9">MAH-24</strain>
    </source>
</reference>
<dbReference type="InterPro" id="IPR050090">
    <property type="entry name" value="Tyrosine_recombinase_XerCD"/>
</dbReference>
<dbReference type="InterPro" id="IPR011010">
    <property type="entry name" value="DNA_brk_join_enz"/>
</dbReference>
<dbReference type="Proteomes" id="UP001226434">
    <property type="component" value="Unassembled WGS sequence"/>
</dbReference>
<dbReference type="PANTHER" id="PTHR30349:SF64">
    <property type="entry name" value="PROPHAGE INTEGRASE INTD-RELATED"/>
    <property type="match status" value="1"/>
</dbReference>
<dbReference type="Gene3D" id="1.10.443.10">
    <property type="entry name" value="Intergrase catalytic core"/>
    <property type="match status" value="1"/>
</dbReference>
<accession>A0ABT6R9U8</accession>
<comment type="caution">
    <text evidence="8">The sequence shown here is derived from an EMBL/GenBank/DDBJ whole genome shotgun (WGS) entry which is preliminary data.</text>
</comment>
<dbReference type="Gene3D" id="1.10.150.130">
    <property type="match status" value="1"/>
</dbReference>
<keyword evidence="2" id="KW-0229">DNA integration</keyword>
<protein>
    <submittedName>
        <fullName evidence="8">Tyrosine-type recombinase/integrase</fullName>
    </submittedName>
</protein>
<keyword evidence="9" id="KW-1185">Reference proteome</keyword>
<evidence type="ECO:0000313" key="8">
    <source>
        <dbReference type="EMBL" id="MDI3319273.1"/>
    </source>
</evidence>
<dbReference type="SUPFAM" id="SSF56349">
    <property type="entry name" value="DNA breaking-rejoining enzymes"/>
    <property type="match status" value="1"/>
</dbReference>
<evidence type="ECO:0000256" key="3">
    <source>
        <dbReference type="ARBA" id="ARBA00023125"/>
    </source>
</evidence>
<dbReference type="RefSeq" id="WP_282333387.1">
    <property type="nucleotide sequence ID" value="NZ_JASBRG010000003.1"/>
</dbReference>
<dbReference type="Pfam" id="PF13495">
    <property type="entry name" value="Phage_int_SAM_4"/>
    <property type="match status" value="1"/>
</dbReference>
<evidence type="ECO:0000313" key="9">
    <source>
        <dbReference type="Proteomes" id="UP001226434"/>
    </source>
</evidence>
<organism evidence="8 9">
    <name type="scientific">Pinibacter soli</name>
    <dbReference type="NCBI Taxonomy" id="3044211"/>
    <lineage>
        <taxon>Bacteria</taxon>
        <taxon>Pseudomonadati</taxon>
        <taxon>Bacteroidota</taxon>
        <taxon>Chitinophagia</taxon>
        <taxon>Chitinophagales</taxon>
        <taxon>Chitinophagaceae</taxon>
        <taxon>Pinibacter</taxon>
    </lineage>
</organism>
<dbReference type="PROSITE" id="PS51900">
    <property type="entry name" value="CB"/>
    <property type="match status" value="1"/>
</dbReference>
<evidence type="ECO:0000256" key="4">
    <source>
        <dbReference type="ARBA" id="ARBA00023172"/>
    </source>
</evidence>
<gene>
    <name evidence="8" type="ORF">QJ048_05785</name>
</gene>
<evidence type="ECO:0000259" key="6">
    <source>
        <dbReference type="PROSITE" id="PS51898"/>
    </source>
</evidence>
<dbReference type="InterPro" id="IPR044068">
    <property type="entry name" value="CB"/>
</dbReference>
<proteinExistence type="inferred from homology"/>
<feature type="domain" description="Tyr recombinase" evidence="6">
    <location>
        <begin position="186"/>
        <end position="361"/>
    </location>
</feature>
<dbReference type="PANTHER" id="PTHR30349">
    <property type="entry name" value="PHAGE INTEGRASE-RELATED"/>
    <property type="match status" value="1"/>
</dbReference>
<evidence type="ECO:0000256" key="5">
    <source>
        <dbReference type="PROSITE-ProRule" id="PRU01248"/>
    </source>
</evidence>
<dbReference type="Pfam" id="PF00589">
    <property type="entry name" value="Phage_integrase"/>
    <property type="match status" value="1"/>
</dbReference>
<keyword evidence="3 5" id="KW-0238">DNA-binding</keyword>
<sequence length="369" mass="42576">MMADFGFEIIKHKGENRIRLNFPHITKANNKIRAIAGARWSSSLKCWHIPDTPENRRNFCGKDFNVPIGKTLADVNQKKSQSYCSPENQAELQKYVTHLRLKAYSVSTIRTYQNEFRQLLQTIGNYRVTRLLPDDLRRYMLYCIDKEKLTENTIHSRINALKFYFEQVLHQEKMFLEIPRPKKPISLPHYFNQAEITAIIKAAGNLKHRVMLMLAYSAGMRVSEVVAIRTRNIDSNRMCILVEQAKGKKDRLVALSPVILVMLREYWKAFKPSTDGYLFDGQQKGQPYSSRSLQLVLQSAKQKAGILKPGSVHALRHSFATHLLDKGTDVTMIMKLLGHNDLKTTLRYLHVTNRDLLHVVSPLDDLKLD</sequence>
<evidence type="ECO:0000256" key="2">
    <source>
        <dbReference type="ARBA" id="ARBA00022908"/>
    </source>
</evidence>
<feature type="domain" description="Core-binding (CB)" evidence="7">
    <location>
        <begin position="86"/>
        <end position="169"/>
    </location>
</feature>
<dbReference type="EMBL" id="JASBRG010000003">
    <property type="protein sequence ID" value="MDI3319273.1"/>
    <property type="molecule type" value="Genomic_DNA"/>
</dbReference>
<dbReference type="InterPro" id="IPR002104">
    <property type="entry name" value="Integrase_catalytic"/>
</dbReference>
<comment type="similarity">
    <text evidence="1">Belongs to the 'phage' integrase family.</text>
</comment>
<evidence type="ECO:0000256" key="1">
    <source>
        <dbReference type="ARBA" id="ARBA00008857"/>
    </source>
</evidence>
<evidence type="ECO:0000259" key="7">
    <source>
        <dbReference type="PROSITE" id="PS51900"/>
    </source>
</evidence>
<dbReference type="InterPro" id="IPR010998">
    <property type="entry name" value="Integrase_recombinase_N"/>
</dbReference>
<dbReference type="PROSITE" id="PS51898">
    <property type="entry name" value="TYR_RECOMBINASE"/>
    <property type="match status" value="1"/>
</dbReference>